<dbReference type="RefSeq" id="WP_379049599.1">
    <property type="nucleotide sequence ID" value="NZ_JBHUIK010000001.1"/>
</dbReference>
<evidence type="ECO:0000259" key="2">
    <source>
        <dbReference type="Pfam" id="PF07728"/>
    </source>
</evidence>
<dbReference type="SUPFAM" id="SSF52540">
    <property type="entry name" value="P-loop containing nucleoside triphosphate hydrolases"/>
    <property type="match status" value="1"/>
</dbReference>
<dbReference type="Proteomes" id="UP001597318">
    <property type="component" value="Unassembled WGS sequence"/>
</dbReference>
<dbReference type="InterPro" id="IPR011704">
    <property type="entry name" value="ATPase_dyneun-rel_AAA"/>
</dbReference>
<protein>
    <submittedName>
        <fullName evidence="3">AAA family ATPase</fullName>
    </submittedName>
</protein>
<keyword evidence="4" id="KW-1185">Reference proteome</keyword>
<sequence>MSKERWQVDYDGNLVWKDAVSSKIRGQAKAELIKELFERDGWECKILHSGSKFTKVKITHSHTHQTAEYNVALVNVVNETRQNSNNQESPSSYEKRIQGDGLYDADCDNKLVFGLYIIEEEEHIDDSIITSIPEEALTSGSNRAYRVNVKEIQPTRTVGLYVDPNSAYDVVTFKPENIHLYLKNRYILHRHKRDTREVEMPTNEENVIIPIERPYNRIFFGAPGTGKSFKINEDREGFFPSKEQYDRVTFHPNYSYSHFVGTYKPTPKEDDDQVITYNFVPGPFLKLWVESKRSMQNDDGKNYLLIIEEINRANTAAVFGDVFQLLDRKQNGYSEYEIYVSEDIKRYLKNEFSKPITENEWFNKLNEEQQAEHISTIKLQPNMYLWCTMNSADQGVFPMDTAFKRRWNFEYIGLNDSEEKNERDVQLANGKFISWNALRRAINKELGRLKYNEDKMLGPFFLSKDDIENNFDTAFKSKLLMYLYEDVIKHSRDEFFKNELNTYSQLLESYRNGEEIFKFDLDYKYPENIDSPEENGIKAAETKSEYENNTTLEEANEVEK</sequence>
<organism evidence="3 4">
    <name type="scientific">Metabacillus endolithicus</name>
    <dbReference type="NCBI Taxonomy" id="1535204"/>
    <lineage>
        <taxon>Bacteria</taxon>
        <taxon>Bacillati</taxon>
        <taxon>Bacillota</taxon>
        <taxon>Bacilli</taxon>
        <taxon>Bacillales</taxon>
        <taxon>Bacillaceae</taxon>
        <taxon>Metabacillus</taxon>
    </lineage>
</organism>
<reference evidence="4" key="1">
    <citation type="journal article" date="2019" name="Int. J. Syst. Evol. Microbiol.">
        <title>The Global Catalogue of Microorganisms (GCM) 10K type strain sequencing project: providing services to taxonomists for standard genome sequencing and annotation.</title>
        <authorList>
            <consortium name="The Broad Institute Genomics Platform"/>
            <consortium name="The Broad Institute Genome Sequencing Center for Infectious Disease"/>
            <person name="Wu L."/>
            <person name="Ma J."/>
        </authorList>
    </citation>
    <scope>NUCLEOTIDE SEQUENCE [LARGE SCALE GENOMIC DNA]</scope>
    <source>
        <strain evidence="4">CGMCC 1.15474</strain>
    </source>
</reference>
<dbReference type="PANTHER" id="PTHR37291:SF1">
    <property type="entry name" value="TYPE IV METHYL-DIRECTED RESTRICTION ENZYME ECOKMCRB SUBUNIT"/>
    <property type="match status" value="1"/>
</dbReference>
<evidence type="ECO:0000313" key="4">
    <source>
        <dbReference type="Proteomes" id="UP001597318"/>
    </source>
</evidence>
<feature type="region of interest" description="Disordered" evidence="1">
    <location>
        <begin position="532"/>
        <end position="560"/>
    </location>
</feature>
<evidence type="ECO:0000256" key="1">
    <source>
        <dbReference type="SAM" id="MobiDB-lite"/>
    </source>
</evidence>
<evidence type="ECO:0000313" key="3">
    <source>
        <dbReference type="EMBL" id="MFD2212385.1"/>
    </source>
</evidence>
<dbReference type="PANTHER" id="PTHR37291">
    <property type="entry name" value="5-METHYLCYTOSINE-SPECIFIC RESTRICTION ENZYME B"/>
    <property type="match status" value="1"/>
</dbReference>
<proteinExistence type="predicted"/>
<dbReference type="InterPro" id="IPR027417">
    <property type="entry name" value="P-loop_NTPase"/>
</dbReference>
<dbReference type="Gene3D" id="3.40.50.300">
    <property type="entry name" value="P-loop containing nucleotide triphosphate hydrolases"/>
    <property type="match status" value="1"/>
</dbReference>
<dbReference type="EMBL" id="JBHUIK010000001">
    <property type="protein sequence ID" value="MFD2212385.1"/>
    <property type="molecule type" value="Genomic_DNA"/>
</dbReference>
<gene>
    <name evidence="3" type="ORF">ACFSKK_01515</name>
</gene>
<feature type="domain" description="ATPase dynein-related AAA" evidence="2">
    <location>
        <begin position="218"/>
        <end position="406"/>
    </location>
</feature>
<comment type="caution">
    <text evidence="3">The sequence shown here is derived from an EMBL/GenBank/DDBJ whole genome shotgun (WGS) entry which is preliminary data.</text>
</comment>
<name>A0ABW5BU18_9BACI</name>
<dbReference type="InterPro" id="IPR052934">
    <property type="entry name" value="Methyl-DNA_Rec/Restrict_Enz"/>
</dbReference>
<accession>A0ABW5BU18</accession>
<dbReference type="Pfam" id="PF07728">
    <property type="entry name" value="AAA_5"/>
    <property type="match status" value="1"/>
</dbReference>